<evidence type="ECO:0000256" key="8">
    <source>
        <dbReference type="ARBA" id="ARBA00022771"/>
    </source>
</evidence>
<evidence type="ECO:0000256" key="15">
    <source>
        <dbReference type="SAM" id="Phobius"/>
    </source>
</evidence>
<sequence>MSRAVQFQAKFKRKDGAFGAQIPLPPVLLLSSSSSPPLPYNADYEPPPASSSGSKISPAILFIIIVLAVVFFVSGILHLLIRYLAKQRPASASEPNRYNDMSGSEAFQRQLQQLFHLHDSGLDQAFIDALPVFVYKEIVGLKEPFDCAVCLCEFSGQDKLRGSLYSPGIAFENPVFDFEDREDGGDEEAGVSRDGESGNGNGISSIQKPRENSILNQRRVFSVRLGKFKSSNLSRIDCGTGGGGGETSCCSSSTSSSNLDARRCFSMGSYQYVVSDLELQVALCPNGGSNNGSGSTRSFKGRGRQNEKSIADAEGKRISFASKGESFSISKIWLWSKNKNQTAVPNSSGTQRASDVSVHLGFHLKDRTQNQIT</sequence>
<dbReference type="PANTHER" id="PTHR45768:SF54">
    <property type="entry name" value="RING-H2 FINGER PROTEIN ATL47-LIKE"/>
    <property type="match status" value="1"/>
</dbReference>
<dbReference type="GeneID" id="116210497"/>
<name>A0A6P8DX07_PUNGR</name>
<comment type="pathway">
    <text evidence="3">Protein modification; protein ubiquitination.</text>
</comment>
<evidence type="ECO:0000256" key="11">
    <source>
        <dbReference type="ARBA" id="ARBA00022989"/>
    </source>
</evidence>
<evidence type="ECO:0000256" key="10">
    <source>
        <dbReference type="ARBA" id="ARBA00022833"/>
    </source>
</evidence>
<comment type="subcellular location">
    <subcellularLocation>
        <location evidence="2">Membrane</location>
        <topology evidence="2">Single-pass membrane protein</topology>
    </subcellularLocation>
</comment>
<dbReference type="PANTHER" id="PTHR45768">
    <property type="entry name" value="E3 UBIQUITIN-PROTEIN LIGASE RNF13-LIKE"/>
    <property type="match status" value="1"/>
</dbReference>
<evidence type="ECO:0000256" key="3">
    <source>
        <dbReference type="ARBA" id="ARBA00004906"/>
    </source>
</evidence>
<comment type="similarity">
    <text evidence="13">Belongs to the RING-type zinc finger family. ATL subfamily.</text>
</comment>
<evidence type="ECO:0000256" key="5">
    <source>
        <dbReference type="ARBA" id="ARBA00022679"/>
    </source>
</evidence>
<evidence type="ECO:0000313" key="17">
    <source>
        <dbReference type="RefSeq" id="XP_031400240.1"/>
    </source>
</evidence>
<keyword evidence="9" id="KW-0833">Ubl conjugation pathway</keyword>
<dbReference type="RefSeq" id="XP_031400240.1">
    <property type="nucleotide sequence ID" value="XM_031544380.1"/>
</dbReference>
<accession>A0A6P8DX07</accession>
<keyword evidence="10" id="KW-0862">Zinc</keyword>
<evidence type="ECO:0000256" key="12">
    <source>
        <dbReference type="ARBA" id="ARBA00023136"/>
    </source>
</evidence>
<comment type="catalytic activity">
    <reaction evidence="1">
        <text>S-ubiquitinyl-[E2 ubiquitin-conjugating enzyme]-L-cysteine + [acceptor protein]-L-lysine = [E2 ubiquitin-conjugating enzyme]-L-cysteine + N(6)-ubiquitinyl-[acceptor protein]-L-lysine.</text>
        <dbReference type="EC" id="2.3.2.27"/>
    </reaction>
</comment>
<feature type="region of interest" description="Disordered" evidence="14">
    <location>
        <begin position="182"/>
        <end position="209"/>
    </location>
</feature>
<feature type="region of interest" description="Disordered" evidence="14">
    <location>
        <begin position="290"/>
        <end position="311"/>
    </location>
</feature>
<dbReference type="GO" id="GO:0008270">
    <property type="term" value="F:zinc ion binding"/>
    <property type="evidence" value="ECO:0007669"/>
    <property type="project" value="UniProtKB-KW"/>
</dbReference>
<dbReference type="GO" id="GO:0031625">
    <property type="term" value="F:ubiquitin protein ligase binding"/>
    <property type="evidence" value="ECO:0007669"/>
    <property type="project" value="TreeGrafter"/>
</dbReference>
<dbReference type="GO" id="GO:0061630">
    <property type="term" value="F:ubiquitin protein ligase activity"/>
    <property type="evidence" value="ECO:0007669"/>
    <property type="project" value="UniProtKB-EC"/>
</dbReference>
<reference evidence="16" key="1">
    <citation type="journal article" date="2020" name="Plant Biotechnol. J.">
        <title>The pomegranate (Punica granatum L.) draft genome dissects genetic divergence between soft- and hard-seeded cultivars.</title>
        <authorList>
            <person name="Luo X."/>
            <person name="Li H."/>
            <person name="Wu Z."/>
            <person name="Yao W."/>
            <person name="Zhao P."/>
            <person name="Cao D."/>
            <person name="Yu H."/>
            <person name="Li K."/>
            <person name="Poudel K."/>
            <person name="Zhao D."/>
            <person name="Zhang F."/>
            <person name="Xia X."/>
            <person name="Chen L."/>
            <person name="Wang Q."/>
            <person name="Jing D."/>
            <person name="Cao S."/>
        </authorList>
    </citation>
    <scope>NUCLEOTIDE SEQUENCE [LARGE SCALE GENOMIC DNA]</scope>
    <source>
        <strain evidence="16">cv. Tunisia</strain>
    </source>
</reference>
<keyword evidence="5" id="KW-0808">Transferase</keyword>
<gene>
    <name evidence="17" type="primary">LOC116210497</name>
</gene>
<keyword evidence="11 15" id="KW-1133">Transmembrane helix</keyword>
<keyword evidence="8" id="KW-0863">Zinc-finger</keyword>
<evidence type="ECO:0000256" key="4">
    <source>
        <dbReference type="ARBA" id="ARBA00012483"/>
    </source>
</evidence>
<evidence type="ECO:0000256" key="13">
    <source>
        <dbReference type="ARBA" id="ARBA00024209"/>
    </source>
</evidence>
<organism evidence="16 17">
    <name type="scientific">Punica granatum</name>
    <name type="common">Pomegranate</name>
    <dbReference type="NCBI Taxonomy" id="22663"/>
    <lineage>
        <taxon>Eukaryota</taxon>
        <taxon>Viridiplantae</taxon>
        <taxon>Streptophyta</taxon>
        <taxon>Embryophyta</taxon>
        <taxon>Tracheophyta</taxon>
        <taxon>Spermatophyta</taxon>
        <taxon>Magnoliopsida</taxon>
        <taxon>eudicotyledons</taxon>
        <taxon>Gunneridae</taxon>
        <taxon>Pentapetalae</taxon>
        <taxon>rosids</taxon>
        <taxon>malvids</taxon>
        <taxon>Myrtales</taxon>
        <taxon>Lythraceae</taxon>
        <taxon>Punica</taxon>
    </lineage>
</organism>
<evidence type="ECO:0000256" key="6">
    <source>
        <dbReference type="ARBA" id="ARBA00022692"/>
    </source>
</evidence>
<evidence type="ECO:0000256" key="9">
    <source>
        <dbReference type="ARBA" id="ARBA00022786"/>
    </source>
</evidence>
<protein>
    <recommendedName>
        <fullName evidence="4">RING-type E3 ubiquitin transferase</fullName>
        <ecNumber evidence="4">2.3.2.27</ecNumber>
    </recommendedName>
</protein>
<dbReference type="AlphaFoldDB" id="A0A6P8DX07"/>
<dbReference type="Proteomes" id="UP000515151">
    <property type="component" value="Chromosome 6"/>
</dbReference>
<reference evidence="17" key="2">
    <citation type="submission" date="2025-08" db="UniProtKB">
        <authorList>
            <consortium name="RefSeq"/>
        </authorList>
    </citation>
    <scope>IDENTIFICATION</scope>
    <source>
        <tissue evidence="17">Leaf</tissue>
    </source>
</reference>
<dbReference type="GO" id="GO:0016020">
    <property type="term" value="C:membrane"/>
    <property type="evidence" value="ECO:0007669"/>
    <property type="project" value="UniProtKB-SubCell"/>
</dbReference>
<keyword evidence="6 15" id="KW-0812">Transmembrane</keyword>
<dbReference type="EC" id="2.3.2.27" evidence="4"/>
<evidence type="ECO:0000256" key="14">
    <source>
        <dbReference type="SAM" id="MobiDB-lite"/>
    </source>
</evidence>
<feature type="transmembrane region" description="Helical" evidence="15">
    <location>
        <begin position="58"/>
        <end position="81"/>
    </location>
</feature>
<evidence type="ECO:0000256" key="7">
    <source>
        <dbReference type="ARBA" id="ARBA00022723"/>
    </source>
</evidence>
<keyword evidence="16" id="KW-1185">Reference proteome</keyword>
<keyword evidence="12 15" id="KW-0472">Membrane</keyword>
<evidence type="ECO:0000256" key="1">
    <source>
        <dbReference type="ARBA" id="ARBA00000900"/>
    </source>
</evidence>
<evidence type="ECO:0000313" key="16">
    <source>
        <dbReference type="Proteomes" id="UP000515151"/>
    </source>
</evidence>
<proteinExistence type="inferred from homology"/>
<keyword evidence="7" id="KW-0479">Metal-binding</keyword>
<evidence type="ECO:0000256" key="2">
    <source>
        <dbReference type="ARBA" id="ARBA00004167"/>
    </source>
</evidence>